<keyword evidence="11" id="KW-0275">Fatty acid biosynthesis</keyword>
<feature type="transmembrane region" description="Helical" evidence="12">
    <location>
        <begin position="54"/>
        <end position="73"/>
    </location>
</feature>
<keyword evidence="5" id="KW-0276">Fatty acid metabolism</keyword>
<dbReference type="PANTHER" id="PTHR11351">
    <property type="entry name" value="ACYL-COA DESATURASE"/>
    <property type="match status" value="1"/>
</dbReference>
<feature type="domain" description="Fatty acid desaturase" evidence="13">
    <location>
        <begin position="303"/>
        <end position="512"/>
    </location>
</feature>
<evidence type="ECO:0000256" key="3">
    <source>
        <dbReference type="ARBA" id="ARBA00009295"/>
    </source>
</evidence>
<feature type="transmembrane region" description="Helical" evidence="12">
    <location>
        <begin position="281"/>
        <end position="300"/>
    </location>
</feature>
<evidence type="ECO:0000256" key="1">
    <source>
        <dbReference type="ARBA" id="ARBA00004141"/>
    </source>
</evidence>
<keyword evidence="8" id="KW-0408">Iron</keyword>
<dbReference type="PANTHER" id="PTHR11351:SF79">
    <property type="entry name" value="FATTY ACID DESATURASE DOMAIN-CONTAINING PROTEIN"/>
    <property type="match status" value="1"/>
</dbReference>
<reference evidence="14 15" key="1">
    <citation type="submission" date="2021-05" db="EMBL/GenBank/DDBJ databases">
        <title>Genome Assembly of Synthetic Allotetraploid Brassica napus Reveals Homoeologous Exchanges between Subgenomes.</title>
        <authorList>
            <person name="Davis J.T."/>
        </authorList>
    </citation>
    <scope>NUCLEOTIDE SEQUENCE [LARGE SCALE GENOMIC DNA]</scope>
    <source>
        <strain evidence="15">cv. Da-Ae</strain>
        <tissue evidence="14">Seedling</tissue>
    </source>
</reference>
<dbReference type="Proteomes" id="UP000824890">
    <property type="component" value="Unassembled WGS sequence"/>
</dbReference>
<dbReference type="Pfam" id="PF00487">
    <property type="entry name" value="FA_desaturase"/>
    <property type="match status" value="1"/>
</dbReference>
<dbReference type="EMBL" id="JAGKQM010001621">
    <property type="protein sequence ID" value="KAH0851586.1"/>
    <property type="molecule type" value="Genomic_DNA"/>
</dbReference>
<keyword evidence="9" id="KW-0443">Lipid metabolism</keyword>
<evidence type="ECO:0000256" key="5">
    <source>
        <dbReference type="ARBA" id="ARBA00022832"/>
    </source>
</evidence>
<feature type="transmembrane region" description="Helical" evidence="12">
    <location>
        <begin position="417"/>
        <end position="437"/>
    </location>
</feature>
<evidence type="ECO:0000256" key="6">
    <source>
        <dbReference type="ARBA" id="ARBA00022989"/>
    </source>
</evidence>
<feature type="transmembrane region" description="Helical" evidence="12">
    <location>
        <begin position="85"/>
        <end position="105"/>
    </location>
</feature>
<gene>
    <name evidence="14" type="ORF">HID58_091006</name>
</gene>
<evidence type="ECO:0000259" key="13">
    <source>
        <dbReference type="Pfam" id="PF00487"/>
    </source>
</evidence>
<evidence type="ECO:0000256" key="2">
    <source>
        <dbReference type="ARBA" id="ARBA00005105"/>
    </source>
</evidence>
<comment type="domain">
    <text evidence="11">The histidine box domains are involved in binding the catalytic metal ions.</text>
</comment>
<dbReference type="PRINTS" id="PR00075">
    <property type="entry name" value="FACDDSATRASE"/>
</dbReference>
<feature type="transmembrane region" description="Helical" evidence="12">
    <location>
        <begin position="306"/>
        <end position="324"/>
    </location>
</feature>
<name>A0ABQ7X6P7_BRANA</name>
<feature type="transmembrane region" description="Helical" evidence="12">
    <location>
        <begin position="15"/>
        <end position="33"/>
    </location>
</feature>
<protein>
    <recommendedName>
        <fullName evidence="13">Fatty acid desaturase domain-containing protein</fullName>
    </recommendedName>
</protein>
<comment type="caution">
    <text evidence="14">The sequence shown here is derived from an EMBL/GenBank/DDBJ whole genome shotgun (WGS) entry which is preliminary data.</text>
</comment>
<comment type="similarity">
    <text evidence="3 11">Belongs to the fatty acid desaturase type 1 family.</text>
</comment>
<keyword evidence="7 11" id="KW-0560">Oxidoreductase</keyword>
<evidence type="ECO:0000256" key="8">
    <source>
        <dbReference type="ARBA" id="ARBA00023004"/>
    </source>
</evidence>
<dbReference type="InterPro" id="IPR015876">
    <property type="entry name" value="Acyl-CoA_DS"/>
</dbReference>
<keyword evidence="4 11" id="KW-0812">Transmembrane</keyword>
<evidence type="ECO:0000256" key="12">
    <source>
        <dbReference type="SAM" id="Phobius"/>
    </source>
</evidence>
<evidence type="ECO:0000256" key="4">
    <source>
        <dbReference type="ARBA" id="ARBA00022692"/>
    </source>
</evidence>
<keyword evidence="6 12" id="KW-1133">Transmembrane helix</keyword>
<dbReference type="InterPro" id="IPR005804">
    <property type="entry name" value="FA_desaturase_dom"/>
</dbReference>
<keyword evidence="11" id="KW-0444">Lipid biosynthesis</keyword>
<evidence type="ECO:0000313" key="15">
    <source>
        <dbReference type="Proteomes" id="UP000824890"/>
    </source>
</evidence>
<evidence type="ECO:0000313" key="14">
    <source>
        <dbReference type="EMBL" id="KAH0851586.1"/>
    </source>
</evidence>
<comment type="subcellular location">
    <subcellularLocation>
        <location evidence="1">Membrane</location>
        <topology evidence="1">Multi-pass membrane protein</topology>
    </subcellularLocation>
</comment>
<evidence type="ECO:0000256" key="9">
    <source>
        <dbReference type="ARBA" id="ARBA00023098"/>
    </source>
</evidence>
<evidence type="ECO:0000256" key="10">
    <source>
        <dbReference type="ARBA" id="ARBA00023136"/>
    </source>
</evidence>
<comment type="cofactor">
    <cofactor evidence="11">
        <name>Fe(2+)</name>
        <dbReference type="ChEBI" id="CHEBI:29033"/>
    </cofactor>
</comment>
<evidence type="ECO:0000256" key="11">
    <source>
        <dbReference type="RuleBase" id="RU000581"/>
    </source>
</evidence>
<feature type="non-terminal residue" evidence="14">
    <location>
        <position position="534"/>
    </location>
</feature>
<comment type="pathway">
    <text evidence="2">Lipid metabolism; polyunsaturated fatty acid biosynthesis.</text>
</comment>
<accession>A0ABQ7X6P7</accession>
<proteinExistence type="inferred from homology"/>
<dbReference type="CDD" id="cd03505">
    <property type="entry name" value="Delta9-FADS-like"/>
    <property type="match status" value="1"/>
</dbReference>
<organism evidence="14 15">
    <name type="scientific">Brassica napus</name>
    <name type="common">Rape</name>
    <dbReference type="NCBI Taxonomy" id="3708"/>
    <lineage>
        <taxon>Eukaryota</taxon>
        <taxon>Viridiplantae</taxon>
        <taxon>Streptophyta</taxon>
        <taxon>Embryophyta</taxon>
        <taxon>Tracheophyta</taxon>
        <taxon>Spermatophyta</taxon>
        <taxon>Magnoliopsida</taxon>
        <taxon>eudicotyledons</taxon>
        <taxon>Gunneridae</taxon>
        <taxon>Pentapetalae</taxon>
        <taxon>rosids</taxon>
        <taxon>malvids</taxon>
        <taxon>Brassicales</taxon>
        <taxon>Brassicaceae</taxon>
        <taxon>Brassiceae</taxon>
        <taxon>Brassica</taxon>
    </lineage>
</organism>
<sequence length="534" mass="61836">MMSALSITFSYHRTWLIGALSYLNGLNIHLLFCPFRASGRDNVMDLKQQWFYRFLRNTICLHIMTFWTLVYLWGGLPYLTCGVGVGGTITYHGTGIVNSACHIWGSRAWNTKDTSRNIWWLGPFTMGESWHNNHHAFETSARYGLEWYQALGLATDVKLPSEAQKRKLAFAHPIDRVSTHRYHHQFTDSDRDQCLWEKDKCGILKEAMGIGGSNGASCDLCINSLCHIWGSRTWKTNDTSCNVWYFLMGDATKEDVSGSSRKVVGKKRRAYFFRKWTKIDVMRASSVGTVHFLCLLAPFYFKWEALLFGVILAFLTSLCITFSYHRNLAHRSFKLPKWLEYSFAYFALFALQGHPIDWVSTHRFHHQFTDSDRDPHSPMEGFWFSHVFWIFDTNYIREKCGGRDNVMDLKQQWFYRFLRNTVGLHIMTFWTLVYLWGGLPYLTCGIGAGGAIGYNGTWLINSACHIWGSRAWNTKDTSRNIWWLGPFTMGESWHNNHHAFEASARHGLEWYQALGLATDVKLPSEAQKRKLAFP</sequence>
<keyword evidence="10 12" id="KW-0472">Membrane</keyword>
<evidence type="ECO:0000256" key="7">
    <source>
        <dbReference type="ARBA" id="ARBA00023002"/>
    </source>
</evidence>
<keyword evidence="15" id="KW-1185">Reference proteome</keyword>